<evidence type="ECO:0000256" key="2">
    <source>
        <dbReference type="ARBA" id="ARBA00023125"/>
    </source>
</evidence>
<protein>
    <submittedName>
        <fullName evidence="6">TetR/AcrR family transcriptional regulator</fullName>
    </submittedName>
</protein>
<organism evidence="6 7">
    <name type="scientific">Micromonospora costi</name>
    <dbReference type="NCBI Taxonomy" id="1530042"/>
    <lineage>
        <taxon>Bacteria</taxon>
        <taxon>Bacillati</taxon>
        <taxon>Actinomycetota</taxon>
        <taxon>Actinomycetes</taxon>
        <taxon>Micromonosporales</taxon>
        <taxon>Micromonosporaceae</taxon>
        <taxon>Micromonospora</taxon>
    </lineage>
</organism>
<evidence type="ECO:0000256" key="1">
    <source>
        <dbReference type="ARBA" id="ARBA00023015"/>
    </source>
</evidence>
<dbReference type="PANTHER" id="PTHR30055">
    <property type="entry name" value="HTH-TYPE TRANSCRIPTIONAL REGULATOR RUTR"/>
    <property type="match status" value="1"/>
</dbReference>
<evidence type="ECO:0000256" key="4">
    <source>
        <dbReference type="PROSITE-ProRule" id="PRU00335"/>
    </source>
</evidence>
<dbReference type="Pfam" id="PF00440">
    <property type="entry name" value="TetR_N"/>
    <property type="match status" value="1"/>
</dbReference>
<feature type="domain" description="HTH tetR-type" evidence="5">
    <location>
        <begin position="14"/>
        <end position="74"/>
    </location>
</feature>
<dbReference type="EMBL" id="RBAN01000001">
    <property type="protein sequence ID" value="RKN57312.1"/>
    <property type="molecule type" value="Genomic_DNA"/>
</dbReference>
<dbReference type="PRINTS" id="PR00455">
    <property type="entry name" value="HTHTETR"/>
</dbReference>
<dbReference type="InterPro" id="IPR009057">
    <property type="entry name" value="Homeodomain-like_sf"/>
</dbReference>
<comment type="caution">
    <text evidence="6">The sequence shown here is derived from an EMBL/GenBank/DDBJ whole genome shotgun (WGS) entry which is preliminary data.</text>
</comment>
<evidence type="ECO:0000259" key="5">
    <source>
        <dbReference type="PROSITE" id="PS50977"/>
    </source>
</evidence>
<keyword evidence="2 4" id="KW-0238">DNA-binding</keyword>
<name>A0A3B0A9J7_9ACTN</name>
<dbReference type="GO" id="GO:0003700">
    <property type="term" value="F:DNA-binding transcription factor activity"/>
    <property type="evidence" value="ECO:0007669"/>
    <property type="project" value="TreeGrafter"/>
</dbReference>
<gene>
    <name evidence="6" type="ORF">D7193_01040</name>
</gene>
<evidence type="ECO:0000256" key="3">
    <source>
        <dbReference type="ARBA" id="ARBA00023163"/>
    </source>
</evidence>
<dbReference type="AlphaFoldDB" id="A0A3B0A9J7"/>
<keyword evidence="3" id="KW-0804">Transcription</keyword>
<dbReference type="Gene3D" id="1.10.10.60">
    <property type="entry name" value="Homeodomain-like"/>
    <property type="match status" value="1"/>
</dbReference>
<dbReference type="InterPro" id="IPR001647">
    <property type="entry name" value="HTH_TetR"/>
</dbReference>
<sequence>MSPRRAAAVRDGDRSLREHLIATAERLIAERGTGGLTVREIARAAGVADGVLYNHFADKEELLAYALHAHVRAAEAAAGGPPPEAGSGTVEANLRAYLTRSVALHAAILPAFAGLLHQPAVLARLADLPGSVSGRQVVRAALTDYLRAEQRLGRVARRARVDAAVTLLIGVSHDLVLTHLLDPAAPAPAGLSERDVSDLVATVWRGIAPTGG</sequence>
<dbReference type="Proteomes" id="UP000279968">
    <property type="component" value="Unassembled WGS sequence"/>
</dbReference>
<keyword evidence="7" id="KW-1185">Reference proteome</keyword>
<evidence type="ECO:0000313" key="6">
    <source>
        <dbReference type="EMBL" id="RKN57312.1"/>
    </source>
</evidence>
<proteinExistence type="predicted"/>
<keyword evidence="1" id="KW-0805">Transcription regulation</keyword>
<evidence type="ECO:0000313" key="7">
    <source>
        <dbReference type="Proteomes" id="UP000279968"/>
    </source>
</evidence>
<dbReference type="PROSITE" id="PS50977">
    <property type="entry name" value="HTH_TETR_2"/>
    <property type="match status" value="1"/>
</dbReference>
<dbReference type="SUPFAM" id="SSF46689">
    <property type="entry name" value="Homeodomain-like"/>
    <property type="match status" value="1"/>
</dbReference>
<accession>A0A3B0A9J7</accession>
<dbReference type="Gene3D" id="1.10.357.10">
    <property type="entry name" value="Tetracycline Repressor, domain 2"/>
    <property type="match status" value="1"/>
</dbReference>
<dbReference type="InterPro" id="IPR050109">
    <property type="entry name" value="HTH-type_TetR-like_transc_reg"/>
</dbReference>
<dbReference type="RefSeq" id="WP_120777502.1">
    <property type="nucleotide sequence ID" value="NZ_JBHLUP010000009.1"/>
</dbReference>
<feature type="DNA-binding region" description="H-T-H motif" evidence="4">
    <location>
        <begin position="37"/>
        <end position="56"/>
    </location>
</feature>
<dbReference type="PANTHER" id="PTHR30055:SF238">
    <property type="entry name" value="MYCOFACTOCIN BIOSYNTHESIS TRANSCRIPTIONAL REGULATOR MFTR-RELATED"/>
    <property type="match status" value="1"/>
</dbReference>
<dbReference type="GO" id="GO:0000976">
    <property type="term" value="F:transcription cis-regulatory region binding"/>
    <property type="evidence" value="ECO:0007669"/>
    <property type="project" value="TreeGrafter"/>
</dbReference>
<dbReference type="OrthoDB" id="5068503at2"/>
<reference evidence="6 7" key="1">
    <citation type="journal article" date="2015" name="Int. J. Syst. Evol. Microbiol.">
        <title>Micromonospora costi sp. nov., isolated from a leaf of Costus speciosus.</title>
        <authorList>
            <person name="Thawai C."/>
        </authorList>
    </citation>
    <scope>NUCLEOTIDE SEQUENCE [LARGE SCALE GENOMIC DNA]</scope>
    <source>
        <strain evidence="6 7">CS1-12</strain>
    </source>
</reference>